<evidence type="ECO:0000313" key="1">
    <source>
        <dbReference type="EMBL" id="KAH3821246.1"/>
    </source>
</evidence>
<reference evidence="1" key="1">
    <citation type="journal article" date="2019" name="bioRxiv">
        <title>The Genome of the Zebra Mussel, Dreissena polymorpha: A Resource for Invasive Species Research.</title>
        <authorList>
            <person name="McCartney M.A."/>
            <person name="Auch B."/>
            <person name="Kono T."/>
            <person name="Mallez S."/>
            <person name="Zhang Y."/>
            <person name="Obille A."/>
            <person name="Becker A."/>
            <person name="Abrahante J.E."/>
            <person name="Garbe J."/>
            <person name="Badalamenti J.P."/>
            <person name="Herman A."/>
            <person name="Mangelson H."/>
            <person name="Liachko I."/>
            <person name="Sullivan S."/>
            <person name="Sone E.D."/>
            <person name="Koren S."/>
            <person name="Silverstein K.A.T."/>
            <person name="Beckman K.B."/>
            <person name="Gohl D.M."/>
        </authorList>
    </citation>
    <scope>NUCLEOTIDE SEQUENCE</scope>
    <source>
        <strain evidence="1">Duluth1</strain>
        <tissue evidence="1">Whole animal</tissue>
    </source>
</reference>
<dbReference type="Gene3D" id="3.30.200.20">
    <property type="entry name" value="Phosphorylase Kinase, domain 1"/>
    <property type="match status" value="1"/>
</dbReference>
<gene>
    <name evidence="1" type="ORF">DPMN_123008</name>
</gene>
<dbReference type="EMBL" id="JAIWYP010000005">
    <property type="protein sequence ID" value="KAH3821246.1"/>
    <property type="molecule type" value="Genomic_DNA"/>
</dbReference>
<keyword evidence="2" id="KW-1185">Reference proteome</keyword>
<dbReference type="InterPro" id="IPR011009">
    <property type="entry name" value="Kinase-like_dom_sf"/>
</dbReference>
<proteinExistence type="predicted"/>
<dbReference type="Proteomes" id="UP000828390">
    <property type="component" value="Unassembled WGS sequence"/>
</dbReference>
<evidence type="ECO:0008006" key="3">
    <source>
        <dbReference type="Google" id="ProtNLM"/>
    </source>
</evidence>
<accession>A0A9D4GTM8</accession>
<name>A0A9D4GTM8_DREPO</name>
<reference evidence="1" key="2">
    <citation type="submission" date="2020-11" db="EMBL/GenBank/DDBJ databases">
        <authorList>
            <person name="McCartney M.A."/>
            <person name="Auch B."/>
            <person name="Kono T."/>
            <person name="Mallez S."/>
            <person name="Becker A."/>
            <person name="Gohl D.M."/>
            <person name="Silverstein K.A.T."/>
            <person name="Koren S."/>
            <person name="Bechman K.B."/>
            <person name="Herman A."/>
            <person name="Abrahante J.E."/>
            <person name="Garbe J."/>
        </authorList>
    </citation>
    <scope>NUCLEOTIDE SEQUENCE</scope>
    <source>
        <strain evidence="1">Duluth1</strain>
        <tissue evidence="1">Whole animal</tissue>
    </source>
</reference>
<dbReference type="SUPFAM" id="SSF56112">
    <property type="entry name" value="Protein kinase-like (PK-like)"/>
    <property type="match status" value="1"/>
</dbReference>
<evidence type="ECO:0000313" key="2">
    <source>
        <dbReference type="Proteomes" id="UP000828390"/>
    </source>
</evidence>
<sequence length="134" mass="15167">MFYTHIEIGTLILKINNTNKLDLHVDPSSHQFHPSTRIVERAQTSNEVNTLRELSHTNVVKILGHCHEFHELKIEFADSRGDNLLLKGIYPQQCEVKLADVGNACVLDGRYEHNGGNQCLYGTRGIVRKTVFKG</sequence>
<protein>
    <recommendedName>
        <fullName evidence="3">Protein kinase domain-containing protein</fullName>
    </recommendedName>
</protein>
<comment type="caution">
    <text evidence="1">The sequence shown here is derived from an EMBL/GenBank/DDBJ whole genome shotgun (WGS) entry which is preliminary data.</text>
</comment>
<organism evidence="1 2">
    <name type="scientific">Dreissena polymorpha</name>
    <name type="common">Zebra mussel</name>
    <name type="synonym">Mytilus polymorpha</name>
    <dbReference type="NCBI Taxonomy" id="45954"/>
    <lineage>
        <taxon>Eukaryota</taxon>
        <taxon>Metazoa</taxon>
        <taxon>Spiralia</taxon>
        <taxon>Lophotrochozoa</taxon>
        <taxon>Mollusca</taxon>
        <taxon>Bivalvia</taxon>
        <taxon>Autobranchia</taxon>
        <taxon>Heteroconchia</taxon>
        <taxon>Euheterodonta</taxon>
        <taxon>Imparidentia</taxon>
        <taxon>Neoheterodontei</taxon>
        <taxon>Myida</taxon>
        <taxon>Dreissenoidea</taxon>
        <taxon>Dreissenidae</taxon>
        <taxon>Dreissena</taxon>
    </lineage>
</organism>
<dbReference type="AlphaFoldDB" id="A0A9D4GTM8"/>